<gene>
    <name evidence="2" type="ORF">H8744_08855</name>
</gene>
<dbReference type="GO" id="GO:0015661">
    <property type="term" value="F:L-lysine efflux transmembrane transporter activity"/>
    <property type="evidence" value="ECO:0007669"/>
    <property type="project" value="InterPro"/>
</dbReference>
<dbReference type="Proteomes" id="UP000651085">
    <property type="component" value="Unassembled WGS sequence"/>
</dbReference>
<feature type="transmembrane region" description="Helical" evidence="1">
    <location>
        <begin position="25"/>
        <end position="43"/>
    </location>
</feature>
<dbReference type="InterPro" id="IPR005642">
    <property type="entry name" value="LysO"/>
</dbReference>
<evidence type="ECO:0000313" key="2">
    <source>
        <dbReference type="EMBL" id="MBC8593351.1"/>
    </source>
</evidence>
<comment type="caution">
    <text evidence="2">The sequence shown here is derived from an EMBL/GenBank/DDBJ whole genome shotgun (WGS) entry which is preliminary data.</text>
</comment>
<name>A0A926F2B2_9BACT</name>
<evidence type="ECO:0000313" key="3">
    <source>
        <dbReference type="Proteomes" id="UP000651085"/>
    </source>
</evidence>
<dbReference type="EMBL" id="JACRTF010000001">
    <property type="protein sequence ID" value="MBC8593351.1"/>
    <property type="molecule type" value="Genomic_DNA"/>
</dbReference>
<keyword evidence="1" id="KW-0812">Transmembrane</keyword>
<proteinExistence type="predicted"/>
<dbReference type="AlphaFoldDB" id="A0A926F2B2"/>
<organism evidence="2 3">
    <name type="scientific">Jilunia laotingensis</name>
    <dbReference type="NCBI Taxonomy" id="2763675"/>
    <lineage>
        <taxon>Bacteria</taxon>
        <taxon>Pseudomonadati</taxon>
        <taxon>Bacteroidota</taxon>
        <taxon>Bacteroidia</taxon>
        <taxon>Bacteroidales</taxon>
        <taxon>Bacteroidaceae</taxon>
        <taxon>Jilunia</taxon>
    </lineage>
</organism>
<keyword evidence="3" id="KW-1185">Reference proteome</keyword>
<reference evidence="2" key="1">
    <citation type="submission" date="2020-08" db="EMBL/GenBank/DDBJ databases">
        <title>Genome public.</title>
        <authorList>
            <person name="Liu C."/>
            <person name="Sun Q."/>
        </authorList>
    </citation>
    <scope>NUCLEOTIDE SEQUENCE</scope>
    <source>
        <strain evidence="2">N12</strain>
    </source>
</reference>
<keyword evidence="1" id="KW-1133">Transmembrane helix</keyword>
<dbReference type="RefSeq" id="WP_262434494.1">
    <property type="nucleotide sequence ID" value="NZ_JACRTF010000001.1"/>
</dbReference>
<accession>A0A926F2B2</accession>
<evidence type="ECO:0000256" key="1">
    <source>
        <dbReference type="SAM" id="Phobius"/>
    </source>
</evidence>
<protein>
    <submittedName>
        <fullName evidence="2">LysO family transporter</fullName>
    </submittedName>
</protein>
<keyword evidence="1" id="KW-0472">Membrane</keyword>
<dbReference type="Pfam" id="PF03956">
    <property type="entry name" value="Lys_export"/>
    <property type="match status" value="1"/>
</dbReference>
<sequence>MFTIIGIMLTGMLTGYLLRNKKLSWIHRIITLLIWLLLFLLGIDVGGNQAIIRGLHSIGLEAFIITLAAVAGSTLAAWVLWYFLYIRNKKDNAINPVRHDDANAMNGKEVQS</sequence>
<feature type="transmembrane region" description="Helical" evidence="1">
    <location>
        <begin position="63"/>
        <end position="84"/>
    </location>
</feature>